<sequence>MPELLIQLVLGFALLTGVLGWFALMFASLPGAELRRSLSMRLVRGLFYSYPLWVLVPVYQLKYTLVASSVDLLWGIVPMLPLLLVWSIFTLQGRELKRRQQSKVVSKPTTKQE</sequence>
<protein>
    <submittedName>
        <fullName evidence="1">Uncharacterized protein</fullName>
    </submittedName>
</protein>
<proteinExistence type="predicted"/>
<reference evidence="1 2" key="1">
    <citation type="submission" date="2018-06" db="EMBL/GenBank/DDBJ databases">
        <authorList>
            <consortium name="Pathogen Informatics"/>
            <person name="Doyle S."/>
        </authorList>
    </citation>
    <scope>NUCLEOTIDE SEQUENCE [LARGE SCALE GENOMIC DNA]</scope>
    <source>
        <strain evidence="1 2">NCTC10738</strain>
    </source>
</reference>
<evidence type="ECO:0000313" key="2">
    <source>
        <dbReference type="Proteomes" id="UP000254069"/>
    </source>
</evidence>
<organism evidence="1 2">
    <name type="scientific">Shewanella algae</name>
    <dbReference type="NCBI Taxonomy" id="38313"/>
    <lineage>
        <taxon>Bacteria</taxon>
        <taxon>Pseudomonadati</taxon>
        <taxon>Pseudomonadota</taxon>
        <taxon>Gammaproteobacteria</taxon>
        <taxon>Alteromonadales</taxon>
        <taxon>Shewanellaceae</taxon>
        <taxon>Shewanella</taxon>
    </lineage>
</organism>
<keyword evidence="2" id="KW-1185">Reference proteome</keyword>
<dbReference type="AlphaFoldDB" id="A0A380BZQ7"/>
<dbReference type="Proteomes" id="UP000254069">
    <property type="component" value="Unassembled WGS sequence"/>
</dbReference>
<dbReference type="RefSeq" id="WP_044734307.1">
    <property type="nucleotide sequence ID" value="NZ_AP024609.1"/>
</dbReference>
<name>A0A380BZQ7_9GAMM</name>
<gene>
    <name evidence="1" type="ORF">NCTC10738_04280</name>
</gene>
<evidence type="ECO:0000313" key="1">
    <source>
        <dbReference type="EMBL" id="SUJ10327.1"/>
    </source>
</evidence>
<dbReference type="EMBL" id="UGYO01000002">
    <property type="protein sequence ID" value="SUJ10327.1"/>
    <property type="molecule type" value="Genomic_DNA"/>
</dbReference>
<accession>A0A380BZQ7</accession>